<feature type="compositionally biased region" description="Basic and acidic residues" evidence="6">
    <location>
        <begin position="566"/>
        <end position="576"/>
    </location>
</feature>
<feature type="domain" description="Major facilitator superfamily (MFS) profile" evidence="8">
    <location>
        <begin position="55"/>
        <end position="542"/>
    </location>
</feature>
<evidence type="ECO:0000256" key="6">
    <source>
        <dbReference type="SAM" id="MobiDB-lite"/>
    </source>
</evidence>
<dbReference type="GO" id="GO:0005886">
    <property type="term" value="C:plasma membrane"/>
    <property type="evidence" value="ECO:0007669"/>
    <property type="project" value="TreeGrafter"/>
</dbReference>
<evidence type="ECO:0000256" key="1">
    <source>
        <dbReference type="ARBA" id="ARBA00004141"/>
    </source>
</evidence>
<comment type="similarity">
    <text evidence="2">Belongs to the major facilitator superfamily.</text>
</comment>
<dbReference type="CDD" id="cd17502">
    <property type="entry name" value="MFS_Azr1_MDR_like"/>
    <property type="match status" value="1"/>
</dbReference>
<dbReference type="PANTHER" id="PTHR23501:SF198">
    <property type="entry name" value="AZOLE RESISTANCE PROTEIN 1-RELATED"/>
    <property type="match status" value="1"/>
</dbReference>
<evidence type="ECO:0000256" key="4">
    <source>
        <dbReference type="ARBA" id="ARBA00022989"/>
    </source>
</evidence>
<feature type="transmembrane region" description="Helical" evidence="7">
    <location>
        <begin position="338"/>
        <end position="359"/>
    </location>
</feature>
<dbReference type="GeneID" id="18872406"/>
<comment type="subcellular location">
    <subcellularLocation>
        <location evidence="1">Membrane</location>
        <topology evidence="1">Multi-pass membrane protein</topology>
    </subcellularLocation>
</comment>
<feature type="transmembrane region" description="Helical" evidence="7">
    <location>
        <begin position="396"/>
        <end position="412"/>
    </location>
</feature>
<dbReference type="FunCoup" id="G3AG04">
    <property type="interactions" value="69"/>
</dbReference>
<feature type="compositionally biased region" description="Polar residues" evidence="6">
    <location>
        <begin position="580"/>
        <end position="601"/>
    </location>
</feature>
<dbReference type="PANTHER" id="PTHR23501">
    <property type="entry name" value="MAJOR FACILITATOR SUPERFAMILY"/>
    <property type="match status" value="1"/>
</dbReference>
<dbReference type="PROSITE" id="PS50850">
    <property type="entry name" value="MFS"/>
    <property type="match status" value="1"/>
</dbReference>
<feature type="transmembrane region" description="Helical" evidence="7">
    <location>
        <begin position="177"/>
        <end position="196"/>
    </location>
</feature>
<dbReference type="HOGENOM" id="CLU_000960_22_1_1"/>
<name>G3AG04_SPAPN</name>
<dbReference type="InterPro" id="IPR011701">
    <property type="entry name" value="MFS"/>
</dbReference>
<dbReference type="Pfam" id="PF07690">
    <property type="entry name" value="MFS_1"/>
    <property type="match status" value="1"/>
</dbReference>
<dbReference type="GO" id="GO:0022857">
    <property type="term" value="F:transmembrane transporter activity"/>
    <property type="evidence" value="ECO:0007669"/>
    <property type="project" value="InterPro"/>
</dbReference>
<dbReference type="OMA" id="VWKPEQA"/>
<organism evidence="10">
    <name type="scientific">Spathaspora passalidarum (strain NRRL Y-27907 / 11-Y1)</name>
    <dbReference type="NCBI Taxonomy" id="619300"/>
    <lineage>
        <taxon>Eukaryota</taxon>
        <taxon>Fungi</taxon>
        <taxon>Dikarya</taxon>
        <taxon>Ascomycota</taxon>
        <taxon>Saccharomycotina</taxon>
        <taxon>Pichiomycetes</taxon>
        <taxon>Debaryomycetaceae</taxon>
        <taxon>Spathaspora</taxon>
    </lineage>
</organism>
<feature type="compositionally biased region" description="Basic and acidic residues" evidence="6">
    <location>
        <begin position="602"/>
        <end position="612"/>
    </location>
</feature>
<feature type="transmembrane region" description="Helical" evidence="7">
    <location>
        <begin position="52"/>
        <end position="78"/>
    </location>
</feature>
<evidence type="ECO:0000256" key="5">
    <source>
        <dbReference type="ARBA" id="ARBA00023136"/>
    </source>
</evidence>
<dbReference type="InterPro" id="IPR020846">
    <property type="entry name" value="MFS_dom"/>
</dbReference>
<feature type="transmembrane region" description="Helical" evidence="7">
    <location>
        <begin position="208"/>
        <end position="228"/>
    </location>
</feature>
<evidence type="ECO:0000256" key="7">
    <source>
        <dbReference type="SAM" id="Phobius"/>
    </source>
</evidence>
<gene>
    <name evidence="9" type="ORF">SPAPADRAFT_58330</name>
</gene>
<dbReference type="RefSeq" id="XP_007372555.1">
    <property type="nucleotide sequence ID" value="XM_007372493.1"/>
</dbReference>
<feature type="transmembrane region" description="Helical" evidence="7">
    <location>
        <begin position="371"/>
        <end position="390"/>
    </location>
</feature>
<dbReference type="eggNOG" id="KOG0254">
    <property type="taxonomic scope" value="Eukaryota"/>
</dbReference>
<dbReference type="AlphaFoldDB" id="G3AG04"/>
<dbReference type="EMBL" id="GL996499">
    <property type="protein sequence ID" value="EGW35143.1"/>
    <property type="molecule type" value="Genomic_DNA"/>
</dbReference>
<dbReference type="InParanoid" id="G3AG04"/>
<feature type="transmembrane region" description="Helical" evidence="7">
    <location>
        <begin position="90"/>
        <end position="109"/>
    </location>
</feature>
<feature type="transmembrane region" description="Helical" evidence="7">
    <location>
        <begin position="267"/>
        <end position="287"/>
    </location>
</feature>
<feature type="transmembrane region" description="Helical" evidence="7">
    <location>
        <begin position="121"/>
        <end position="139"/>
    </location>
</feature>
<dbReference type="OrthoDB" id="10021397at2759"/>
<dbReference type="InterPro" id="IPR036259">
    <property type="entry name" value="MFS_trans_sf"/>
</dbReference>
<evidence type="ECO:0000313" key="10">
    <source>
        <dbReference type="Proteomes" id="UP000000709"/>
    </source>
</evidence>
<dbReference type="SUPFAM" id="SSF103473">
    <property type="entry name" value="MFS general substrate transporter"/>
    <property type="match status" value="1"/>
</dbReference>
<feature type="compositionally biased region" description="Basic and acidic residues" evidence="6">
    <location>
        <begin position="547"/>
        <end position="557"/>
    </location>
</feature>
<reference evidence="9 10" key="1">
    <citation type="journal article" date="2011" name="Proc. Natl. Acad. Sci. U.S.A.">
        <title>Comparative genomics of xylose-fermenting fungi for enhanced biofuel production.</title>
        <authorList>
            <person name="Wohlbach D.J."/>
            <person name="Kuo A."/>
            <person name="Sato T.K."/>
            <person name="Potts K.M."/>
            <person name="Salamov A.A."/>
            <person name="LaButti K.M."/>
            <person name="Sun H."/>
            <person name="Clum A."/>
            <person name="Pangilinan J.L."/>
            <person name="Lindquist E.A."/>
            <person name="Lucas S."/>
            <person name="Lapidus A."/>
            <person name="Jin M."/>
            <person name="Gunawan C."/>
            <person name="Balan V."/>
            <person name="Dale B.E."/>
            <person name="Jeffries T.W."/>
            <person name="Zinkel R."/>
            <person name="Barry K.W."/>
            <person name="Grigoriev I.V."/>
            <person name="Gasch A.P."/>
        </authorList>
    </citation>
    <scope>NUCLEOTIDE SEQUENCE [LARGE SCALE GENOMIC DNA]</scope>
    <source>
        <strain evidence="10">NRRL Y-27907 / 11-Y1</strain>
    </source>
</reference>
<proteinExistence type="inferred from homology"/>
<feature type="region of interest" description="Disordered" evidence="6">
    <location>
        <begin position="1"/>
        <end position="26"/>
    </location>
</feature>
<dbReference type="Proteomes" id="UP000000709">
    <property type="component" value="Unassembled WGS sequence"/>
</dbReference>
<feature type="region of interest" description="Disordered" evidence="6">
    <location>
        <begin position="547"/>
        <end position="612"/>
    </location>
</feature>
<accession>G3AG04</accession>
<evidence type="ECO:0000256" key="2">
    <source>
        <dbReference type="ARBA" id="ARBA00008335"/>
    </source>
</evidence>
<dbReference type="KEGG" id="spaa:SPAPADRAFT_58330"/>
<feature type="transmembrane region" description="Helical" evidence="7">
    <location>
        <begin position="519"/>
        <end position="538"/>
    </location>
</feature>
<keyword evidence="3 7" id="KW-0812">Transmembrane</keyword>
<keyword evidence="5 7" id="KW-0472">Membrane</keyword>
<protein>
    <submittedName>
        <fullName evidence="9">Multidrug-resistance transporte</fullName>
    </submittedName>
</protein>
<dbReference type="Gene3D" id="1.20.1250.20">
    <property type="entry name" value="MFS general substrate transporter like domains"/>
    <property type="match status" value="1"/>
</dbReference>
<feature type="transmembrane region" description="Helical" evidence="7">
    <location>
        <begin position="145"/>
        <end position="165"/>
    </location>
</feature>
<sequence length="612" mass="66470">MSREELAAVNSATSENAPADLEGQDHHHKKFKEADAGDGTKREDQFLHGTQLVLCFISLFLCLFIFALDQTIVVTILTTVGNKFNDFSNVAWLSSGFLLTMAVFIQPFGKLSIIFGRRWTMVAAVVIFEAGSLMCALANDMNVLIGGRVLAGVGGAGIQGLAFVIITEVVPINKRPIGMAILAITFAVASVLGPLIGGAFTSHVSWRWAFYINLPIGGIAMAFFLYSFRPPTPKGNYIKQLKEYDYIVLFLLALTFGASEFPWNSGAVISCFVLGPVLLILFCVWNFRFSKNQIIATDIVTVPQIVASVLAISGIFSAFIAGLIYLSIYFQVIKDHSAMGAGLHLLPCIISVVLCSIFSGVMMQKFRYVKVFNISSGIIGVIGTSILLLLKVDSSFGTQVGLLIPLGMAAGLQMQPSIMSAQIKAPKTPGGLIMTTIFINFSRSLMAAVAGDLSDAVFNTSLRNIYSKAIRDPANAAVAQQLVHIDLNSLISSNAVLNSLSPEASYFVKDQMVKSMKNVWYMCIGFAIISFFASLFVTNKRVPKHVEMGKKDKPEDEKAIEEENEERSGDSSRDSVSDENASQQSDEASGPSEETINSISKDVTREKDIELK</sequence>
<keyword evidence="4 7" id="KW-1133">Transmembrane helix</keyword>
<evidence type="ECO:0000259" key="8">
    <source>
        <dbReference type="PROSITE" id="PS50850"/>
    </source>
</evidence>
<evidence type="ECO:0000256" key="3">
    <source>
        <dbReference type="ARBA" id="ARBA00022692"/>
    </source>
</evidence>
<keyword evidence="10" id="KW-1185">Reference proteome</keyword>
<feature type="transmembrane region" description="Helical" evidence="7">
    <location>
        <begin position="299"/>
        <end position="326"/>
    </location>
</feature>
<evidence type="ECO:0000313" key="9">
    <source>
        <dbReference type="EMBL" id="EGW35143.1"/>
    </source>
</evidence>